<dbReference type="PROSITE" id="PS00108">
    <property type="entry name" value="PROTEIN_KINASE_ST"/>
    <property type="match status" value="1"/>
</dbReference>
<dbReference type="Gene3D" id="3.30.200.20">
    <property type="entry name" value="Phosphorylase Kinase, domain 1"/>
    <property type="match status" value="1"/>
</dbReference>
<evidence type="ECO:0000256" key="4">
    <source>
        <dbReference type="ARBA" id="ARBA00022741"/>
    </source>
</evidence>
<dbReference type="InterPro" id="IPR050494">
    <property type="entry name" value="Ser_Thr_dual-spec_kinase"/>
</dbReference>
<evidence type="ECO:0000256" key="3">
    <source>
        <dbReference type="ARBA" id="ARBA00022679"/>
    </source>
</evidence>
<evidence type="ECO:0000259" key="8">
    <source>
        <dbReference type="PROSITE" id="PS50011"/>
    </source>
</evidence>
<dbReference type="HOGENOM" id="CLU_000288_5_5_1"/>
<name>A0A0C2TMP3_AMAMK</name>
<keyword evidence="6" id="KW-0067">ATP-binding</keyword>
<dbReference type="SUPFAM" id="SSF56112">
    <property type="entry name" value="Protein kinase-like (PK-like)"/>
    <property type="match status" value="1"/>
</dbReference>
<dbReference type="PROSITE" id="PS50011">
    <property type="entry name" value="PROTEIN_KINASE_DOM"/>
    <property type="match status" value="1"/>
</dbReference>
<dbReference type="Proteomes" id="UP000054549">
    <property type="component" value="Unassembled WGS sequence"/>
</dbReference>
<reference evidence="9 10" key="1">
    <citation type="submission" date="2014-04" db="EMBL/GenBank/DDBJ databases">
        <title>Evolutionary Origins and Diversification of the Mycorrhizal Mutualists.</title>
        <authorList>
            <consortium name="DOE Joint Genome Institute"/>
            <consortium name="Mycorrhizal Genomics Consortium"/>
            <person name="Kohler A."/>
            <person name="Kuo A."/>
            <person name="Nagy L.G."/>
            <person name="Floudas D."/>
            <person name="Copeland A."/>
            <person name="Barry K.W."/>
            <person name="Cichocki N."/>
            <person name="Veneault-Fourrey C."/>
            <person name="LaButti K."/>
            <person name="Lindquist E.A."/>
            <person name="Lipzen A."/>
            <person name="Lundell T."/>
            <person name="Morin E."/>
            <person name="Murat C."/>
            <person name="Riley R."/>
            <person name="Ohm R."/>
            <person name="Sun H."/>
            <person name="Tunlid A."/>
            <person name="Henrissat B."/>
            <person name="Grigoriev I.V."/>
            <person name="Hibbett D.S."/>
            <person name="Martin F."/>
        </authorList>
    </citation>
    <scope>NUCLEOTIDE SEQUENCE [LARGE SCALE GENOMIC DNA]</scope>
    <source>
        <strain evidence="9 10">Koide BX008</strain>
    </source>
</reference>
<evidence type="ECO:0000256" key="1">
    <source>
        <dbReference type="ARBA" id="ARBA00012513"/>
    </source>
</evidence>
<keyword evidence="3" id="KW-0808">Transferase</keyword>
<keyword evidence="4" id="KW-0547">Nucleotide-binding</keyword>
<evidence type="ECO:0000256" key="5">
    <source>
        <dbReference type="ARBA" id="ARBA00022777"/>
    </source>
</evidence>
<dbReference type="EMBL" id="KN818228">
    <property type="protein sequence ID" value="KIL68449.1"/>
    <property type="molecule type" value="Genomic_DNA"/>
</dbReference>
<dbReference type="InterPro" id="IPR008271">
    <property type="entry name" value="Ser/Thr_kinase_AS"/>
</dbReference>
<dbReference type="CDD" id="cd14135">
    <property type="entry name" value="STKc_PRP4"/>
    <property type="match status" value="1"/>
</dbReference>
<dbReference type="STRING" id="946122.A0A0C2TMP3"/>
<comment type="similarity">
    <text evidence="7">Belongs to the protein kinase superfamily. CMGC Ser/Thr protein kinase family.</text>
</comment>
<sequence>MFANVVRARLLQGELGEVGKEVAIKIIRCQESMYKAGLKEVQMLTKLRQADPEDKKHIVRLERTFEHRGHLCLVFESLSMNLRDVVKRFGKDVGLNIRAVRAYAHQLFLSLSLLKKSNIMHADIKPDNILVNEAKTLLKLCDLGSASDASENDITPYLVSRFYRAPEIILGVPYDPALDIWSVGCTLYELYTGKILFPGRTNNQMLLLMMELKGRFNNKMIKRAKFGDVYFDEMGTFQSVEKDRITGADVIRKVHITKPTRDLRARLMPSSSIKLKDDETKMITTFIDLLDKCLALDSARRISAREALAHPFIRG</sequence>
<dbReference type="GO" id="GO:0045292">
    <property type="term" value="P:mRNA cis splicing, via spliceosome"/>
    <property type="evidence" value="ECO:0007669"/>
    <property type="project" value="InterPro"/>
</dbReference>
<dbReference type="PANTHER" id="PTHR24058:SF103">
    <property type="entry name" value="SERINE_THREONINE-PROTEIN KINASE PRP4 HOMOLOG"/>
    <property type="match status" value="1"/>
</dbReference>
<protein>
    <recommendedName>
        <fullName evidence="1">non-specific serine/threonine protein kinase</fullName>
        <ecNumber evidence="1">2.7.11.1</ecNumber>
    </recommendedName>
</protein>
<dbReference type="GO" id="GO:0004674">
    <property type="term" value="F:protein serine/threonine kinase activity"/>
    <property type="evidence" value="ECO:0007669"/>
    <property type="project" value="UniProtKB-KW"/>
</dbReference>
<dbReference type="SMART" id="SM00220">
    <property type="entry name" value="S_TKc"/>
    <property type="match status" value="1"/>
</dbReference>
<organism evidence="9 10">
    <name type="scientific">Amanita muscaria (strain Koide BX008)</name>
    <dbReference type="NCBI Taxonomy" id="946122"/>
    <lineage>
        <taxon>Eukaryota</taxon>
        <taxon>Fungi</taxon>
        <taxon>Dikarya</taxon>
        <taxon>Basidiomycota</taxon>
        <taxon>Agaricomycotina</taxon>
        <taxon>Agaricomycetes</taxon>
        <taxon>Agaricomycetidae</taxon>
        <taxon>Agaricales</taxon>
        <taxon>Pluteineae</taxon>
        <taxon>Amanitaceae</taxon>
        <taxon>Amanita</taxon>
    </lineage>
</organism>
<gene>
    <name evidence="9" type="ORF">M378DRAFT_158244</name>
</gene>
<dbReference type="GO" id="GO:0005524">
    <property type="term" value="F:ATP binding"/>
    <property type="evidence" value="ECO:0007669"/>
    <property type="project" value="UniProtKB-KW"/>
</dbReference>
<dbReference type="InParanoid" id="A0A0C2TMP3"/>
<evidence type="ECO:0000256" key="6">
    <source>
        <dbReference type="ARBA" id="ARBA00022840"/>
    </source>
</evidence>
<dbReference type="FunCoup" id="A0A0C2TMP3">
    <property type="interactions" value="137"/>
</dbReference>
<dbReference type="InterPro" id="IPR011009">
    <property type="entry name" value="Kinase-like_dom_sf"/>
</dbReference>
<keyword evidence="5" id="KW-0418">Kinase</keyword>
<keyword evidence="10" id="KW-1185">Reference proteome</keyword>
<dbReference type="Gene3D" id="1.10.510.10">
    <property type="entry name" value="Transferase(Phosphotransferase) domain 1"/>
    <property type="match status" value="1"/>
</dbReference>
<accession>A0A0C2TMP3</accession>
<evidence type="ECO:0000256" key="7">
    <source>
        <dbReference type="ARBA" id="ARBA00023596"/>
    </source>
</evidence>
<proteinExistence type="inferred from homology"/>
<dbReference type="Pfam" id="PF00069">
    <property type="entry name" value="Pkinase"/>
    <property type="match status" value="1"/>
</dbReference>
<feature type="domain" description="Protein kinase" evidence="8">
    <location>
        <begin position="1"/>
        <end position="313"/>
    </location>
</feature>
<dbReference type="PANTHER" id="PTHR24058">
    <property type="entry name" value="DUAL SPECIFICITY PROTEIN KINASE"/>
    <property type="match status" value="1"/>
</dbReference>
<evidence type="ECO:0000256" key="2">
    <source>
        <dbReference type="ARBA" id="ARBA00022527"/>
    </source>
</evidence>
<dbReference type="FunFam" id="1.10.510.10:FF:000078">
    <property type="entry name" value="Serine/threonine-protein kinase PRP4 homolog"/>
    <property type="match status" value="1"/>
</dbReference>
<keyword evidence="2" id="KW-0723">Serine/threonine-protein kinase</keyword>
<evidence type="ECO:0000313" key="10">
    <source>
        <dbReference type="Proteomes" id="UP000054549"/>
    </source>
</evidence>
<dbReference type="AlphaFoldDB" id="A0A0C2TMP3"/>
<dbReference type="EC" id="2.7.11.1" evidence="1"/>
<evidence type="ECO:0000313" key="9">
    <source>
        <dbReference type="EMBL" id="KIL68449.1"/>
    </source>
</evidence>
<dbReference type="OrthoDB" id="9332038at2759"/>
<dbReference type="InterPro" id="IPR000719">
    <property type="entry name" value="Prot_kinase_dom"/>
</dbReference>
<dbReference type="InterPro" id="IPR044092">
    <property type="entry name" value="STKc_PRP4"/>
</dbReference>